<dbReference type="Proteomes" id="UP001215598">
    <property type="component" value="Unassembled WGS sequence"/>
</dbReference>
<organism evidence="1 2">
    <name type="scientific">Mycena metata</name>
    <dbReference type="NCBI Taxonomy" id="1033252"/>
    <lineage>
        <taxon>Eukaryota</taxon>
        <taxon>Fungi</taxon>
        <taxon>Dikarya</taxon>
        <taxon>Basidiomycota</taxon>
        <taxon>Agaricomycotina</taxon>
        <taxon>Agaricomycetes</taxon>
        <taxon>Agaricomycetidae</taxon>
        <taxon>Agaricales</taxon>
        <taxon>Marasmiineae</taxon>
        <taxon>Mycenaceae</taxon>
        <taxon>Mycena</taxon>
    </lineage>
</organism>
<dbReference type="EMBL" id="JARKIB010000032">
    <property type="protein sequence ID" value="KAJ7762549.1"/>
    <property type="molecule type" value="Genomic_DNA"/>
</dbReference>
<name>A0AAD7NIU5_9AGAR</name>
<proteinExistence type="predicted"/>
<accession>A0AAD7NIU5</accession>
<sequence>MSTSEVPVLLGRICSLWRAISLSTPRPWATLHVCEPYSPPNPGPRPSDFRTRYDRRLEAMKAWLVRSGNCPLSISLTSAQQFGDLEDDDIPWGSFCRAVIPLASRWQKMRFITPAPILVEALSHLAEDDVPILHSFTFRSVGVRPGELQPWSSVQILHGRNVSDVSISGTINPATALKLRWAELTSLTLEDLSPHPFDLFTGDSVLKLLSHCPALETCRLSVVDWRTHSPTATSIVECPCLTSLHLVCTGDPAASLQRIFKLLLVPRLRHFALEGTNPFDIDSDSPYFLAGLKELESLSIHSSVLHPPALFSILRSLPPTVHRLEITLSWDSAVSNDILALLTPSDAISPFCPALRELVIKQCTISDEALLHCVKSRLASGFCERLEDVQVWFAREMQFDILPSLQDFVDAGVRIALCYYPPRMGSEFSPWLGLEEQPPYY</sequence>
<evidence type="ECO:0008006" key="3">
    <source>
        <dbReference type="Google" id="ProtNLM"/>
    </source>
</evidence>
<protein>
    <recommendedName>
        <fullName evidence="3">F-box domain-containing protein</fullName>
    </recommendedName>
</protein>
<evidence type="ECO:0000313" key="1">
    <source>
        <dbReference type="EMBL" id="KAJ7762549.1"/>
    </source>
</evidence>
<gene>
    <name evidence="1" type="ORF">B0H16DRAFT_1529184</name>
</gene>
<dbReference type="Gene3D" id="3.80.10.10">
    <property type="entry name" value="Ribonuclease Inhibitor"/>
    <property type="match status" value="1"/>
</dbReference>
<dbReference type="AlphaFoldDB" id="A0AAD7NIU5"/>
<dbReference type="InterPro" id="IPR032675">
    <property type="entry name" value="LRR_dom_sf"/>
</dbReference>
<dbReference type="SUPFAM" id="SSF52047">
    <property type="entry name" value="RNI-like"/>
    <property type="match status" value="1"/>
</dbReference>
<evidence type="ECO:0000313" key="2">
    <source>
        <dbReference type="Proteomes" id="UP001215598"/>
    </source>
</evidence>
<keyword evidence="2" id="KW-1185">Reference proteome</keyword>
<comment type="caution">
    <text evidence="1">The sequence shown here is derived from an EMBL/GenBank/DDBJ whole genome shotgun (WGS) entry which is preliminary data.</text>
</comment>
<reference evidence="1" key="1">
    <citation type="submission" date="2023-03" db="EMBL/GenBank/DDBJ databases">
        <title>Massive genome expansion in bonnet fungi (Mycena s.s.) driven by repeated elements and novel gene families across ecological guilds.</title>
        <authorList>
            <consortium name="Lawrence Berkeley National Laboratory"/>
            <person name="Harder C.B."/>
            <person name="Miyauchi S."/>
            <person name="Viragh M."/>
            <person name="Kuo A."/>
            <person name="Thoen E."/>
            <person name="Andreopoulos B."/>
            <person name="Lu D."/>
            <person name="Skrede I."/>
            <person name="Drula E."/>
            <person name="Henrissat B."/>
            <person name="Morin E."/>
            <person name="Kohler A."/>
            <person name="Barry K."/>
            <person name="LaButti K."/>
            <person name="Morin E."/>
            <person name="Salamov A."/>
            <person name="Lipzen A."/>
            <person name="Mereny Z."/>
            <person name="Hegedus B."/>
            <person name="Baldrian P."/>
            <person name="Stursova M."/>
            <person name="Weitz H."/>
            <person name="Taylor A."/>
            <person name="Grigoriev I.V."/>
            <person name="Nagy L.G."/>
            <person name="Martin F."/>
            <person name="Kauserud H."/>
        </authorList>
    </citation>
    <scope>NUCLEOTIDE SEQUENCE</scope>
    <source>
        <strain evidence="1">CBHHK182m</strain>
    </source>
</reference>